<sequence>MVLEAQEWVNFNYHGKKGFVPAPTNGQTGWSTMYALTRALQIELGIGTPVNNFGDGTATAYRNWGEMEMGSVPTDLKGINIVKILQSAMYCKGYGPGGINGTFGEGTKREVIRLQTDAGLPIRDGKVYDYIFKAFLVMDAYVLVSDEGQRIREMQRDLNYNYYKTSGVQPADGIYQRGTNRALIYGIQTEEGIDPEQQTGSVGPATTNRLPTLSIGNNGVFVKLLQYALYVNGYDPGVFDGVYGNGVKNTVIEFQEFVALTADGIAGKQTWLSLLQSKGDPNRMGTACDCVTEITSFKAQALKDAGYRTVGRYLVNKPGSSLNKKIQLGEIETILNAGLTIYPIYQTDSSTQSYFSAKQGANDAVVAYKVANSYGFRDGTTIYFSVDFDALDYQVTDSILPYFNAIYNKMIALGSKYKIGIYGPRNICIRVGERGYSSSSFVSGMSTGFSGNLGYPLPRDWAFDQISTIYIGTGNGLIEIDNDIQSGRDKGVSAVSPQEEINVIDDTYFDSTYESGWRAELTDQLEDGRTILQWIKGDVLLFDEQVPKALDNLIRYDDLITDLSNIYSMRKSMIQSVMLREMACFGADDVLRDAAVQQYYDYMDQLEAYNSLPDEQKLITPPPVLPTNPLLADDSSTGLSQIFARTAIDAMIYARANLVSESKVYDKENWKDVWDVWENLKNDDTFNVSACALVLIQASQDYNEFGSNYYDYTIDQIMGTLARYNGTGDKATAYGEVVYHLYEILEKYNKLCRGNQ</sequence>
<reference evidence="4" key="1">
    <citation type="submission" date="2016-10" db="EMBL/GenBank/DDBJ databases">
        <authorList>
            <person name="Varghese N."/>
            <person name="Submissions S."/>
        </authorList>
    </citation>
    <scope>NUCLEOTIDE SEQUENCE [LARGE SCALE GENOMIC DNA]</scope>
    <source>
        <strain evidence="4">ATCC 700379</strain>
    </source>
</reference>
<dbReference type="STRING" id="269670.SAMN02982927_03010"/>
<dbReference type="AlphaFoldDB" id="A0A1I2V914"/>
<evidence type="ECO:0000259" key="2">
    <source>
        <dbReference type="Pfam" id="PF08924"/>
    </source>
</evidence>
<dbReference type="InterPro" id="IPR017853">
    <property type="entry name" value="GH"/>
</dbReference>
<dbReference type="Gene3D" id="1.10.101.10">
    <property type="entry name" value="PGBD-like superfamily/PGBD"/>
    <property type="match status" value="3"/>
</dbReference>
<evidence type="ECO:0000259" key="1">
    <source>
        <dbReference type="Pfam" id="PF01471"/>
    </source>
</evidence>
<proteinExistence type="predicted"/>
<dbReference type="CDD" id="cd06418">
    <property type="entry name" value="GH25_BacA-like"/>
    <property type="match status" value="1"/>
</dbReference>
<dbReference type="EMBL" id="FOOY01000025">
    <property type="protein sequence ID" value="SFG85732.1"/>
    <property type="molecule type" value="Genomic_DNA"/>
</dbReference>
<dbReference type="InterPro" id="IPR002477">
    <property type="entry name" value="Peptidoglycan-bd-like"/>
</dbReference>
<dbReference type="SUPFAM" id="SSF47090">
    <property type="entry name" value="PGBD-like"/>
    <property type="match status" value="2"/>
</dbReference>
<dbReference type="InterPro" id="IPR036365">
    <property type="entry name" value="PGBD-like_sf"/>
</dbReference>
<feature type="domain" description="Peptidoglycan binding-like" evidence="1">
    <location>
        <begin position="220"/>
        <end position="271"/>
    </location>
</feature>
<feature type="domain" description="Peptidoglycan binding-like" evidence="1">
    <location>
        <begin position="82"/>
        <end position="127"/>
    </location>
</feature>
<dbReference type="SUPFAM" id="SSF51445">
    <property type="entry name" value="(Trans)glycosidases"/>
    <property type="match status" value="1"/>
</dbReference>
<evidence type="ECO:0000313" key="3">
    <source>
        <dbReference type="EMBL" id="SFG85732.1"/>
    </source>
</evidence>
<keyword evidence="3" id="KW-0378">Hydrolase</keyword>
<keyword evidence="4" id="KW-1185">Reference proteome</keyword>
<name>A0A1I2V914_9BACL</name>
<dbReference type="Gene3D" id="3.20.20.80">
    <property type="entry name" value="Glycosidases"/>
    <property type="match status" value="1"/>
</dbReference>
<gene>
    <name evidence="3" type="ORF">SAMN02982927_03010</name>
</gene>
<evidence type="ECO:0000313" key="4">
    <source>
        <dbReference type="Proteomes" id="UP000198752"/>
    </source>
</evidence>
<dbReference type="GO" id="GO:0016787">
    <property type="term" value="F:hydrolase activity"/>
    <property type="evidence" value="ECO:0007669"/>
    <property type="project" value="UniProtKB-KW"/>
</dbReference>
<protein>
    <submittedName>
        <fullName evidence="3">Peptidoglycan-binding (PGRP) domain of peptidoglycan hydrolases-containing protein</fullName>
    </submittedName>
</protein>
<dbReference type="Proteomes" id="UP000198752">
    <property type="component" value="Unassembled WGS sequence"/>
</dbReference>
<dbReference type="Pfam" id="PF08924">
    <property type="entry name" value="Rv2525c_GlyHyd-like"/>
    <property type="match status" value="1"/>
</dbReference>
<dbReference type="InterPro" id="IPR036366">
    <property type="entry name" value="PGBDSf"/>
</dbReference>
<dbReference type="Pfam" id="PF01471">
    <property type="entry name" value="PG_binding_1"/>
    <property type="match status" value="2"/>
</dbReference>
<feature type="domain" description="Rv2525c-like glycoside hydrolase-like" evidence="2">
    <location>
        <begin position="300"/>
        <end position="483"/>
    </location>
</feature>
<dbReference type="InterPro" id="IPR015020">
    <property type="entry name" value="Rv2525c-like_Glyco_Hydro-like"/>
</dbReference>
<accession>A0A1I2V914</accession>
<organism evidence="3 4">
    <name type="scientific">Sporolactobacillus nakayamae</name>
    <dbReference type="NCBI Taxonomy" id="269670"/>
    <lineage>
        <taxon>Bacteria</taxon>
        <taxon>Bacillati</taxon>
        <taxon>Bacillota</taxon>
        <taxon>Bacilli</taxon>
        <taxon>Bacillales</taxon>
        <taxon>Sporolactobacillaceae</taxon>
        <taxon>Sporolactobacillus</taxon>
    </lineage>
</organism>